<dbReference type="SUPFAM" id="SSF56601">
    <property type="entry name" value="beta-lactamase/transpeptidase-like"/>
    <property type="match status" value="1"/>
</dbReference>
<evidence type="ECO:0000259" key="1">
    <source>
        <dbReference type="Pfam" id="PF00905"/>
    </source>
</evidence>
<dbReference type="GO" id="GO:0016740">
    <property type="term" value="F:transferase activity"/>
    <property type="evidence" value="ECO:0007669"/>
    <property type="project" value="UniProtKB-KW"/>
</dbReference>
<dbReference type="Gene3D" id="3.40.710.10">
    <property type="entry name" value="DD-peptidase/beta-lactamase superfamily"/>
    <property type="match status" value="1"/>
</dbReference>
<reference evidence="3 4" key="1">
    <citation type="journal article" date="2016" name="Genome Announc.">
        <title>Draft Genome Sequence of Planomonospora sphaerica JCM9374, a Rare Actinomycete.</title>
        <authorList>
            <person name="Dohra H."/>
            <person name="Suzuki T."/>
            <person name="Inoue Y."/>
            <person name="Kodani S."/>
        </authorList>
    </citation>
    <scope>NUCLEOTIDE SEQUENCE [LARGE SCALE GENOMIC DNA]</scope>
    <source>
        <strain evidence="3 4">JCM 9374</strain>
    </source>
</reference>
<dbReference type="GO" id="GO:0005886">
    <property type="term" value="C:plasma membrane"/>
    <property type="evidence" value="ECO:0007669"/>
    <property type="project" value="TreeGrafter"/>
</dbReference>
<dbReference type="InterPro" id="IPR054120">
    <property type="entry name" value="PBPA_dimer"/>
</dbReference>
<keyword evidence="4" id="KW-1185">Reference proteome</keyword>
<dbReference type="Gene3D" id="3.90.1310.10">
    <property type="entry name" value="Penicillin-binding protein 2a (Domain 2)"/>
    <property type="match status" value="1"/>
</dbReference>
<feature type="domain" description="Penicillin binding protein A dimerisation" evidence="2">
    <location>
        <begin position="60"/>
        <end position="136"/>
    </location>
</feature>
<dbReference type="EMBL" id="BDCX01000007">
    <property type="protein sequence ID" value="GAT67462.1"/>
    <property type="molecule type" value="Genomic_DNA"/>
</dbReference>
<reference evidence="4" key="2">
    <citation type="submission" date="2016-04" db="EMBL/GenBank/DDBJ databases">
        <title>Planomonospora sphaerica JCM9374 whole genome shotgun sequence.</title>
        <authorList>
            <person name="Suzuki T."/>
            <person name="Dohra H."/>
            <person name="Kodani S."/>
        </authorList>
    </citation>
    <scope>NUCLEOTIDE SEQUENCE [LARGE SCALE GENOMIC DNA]</scope>
    <source>
        <strain evidence="4">JCM 9374</strain>
    </source>
</reference>
<dbReference type="Proteomes" id="UP000077701">
    <property type="component" value="Unassembled WGS sequence"/>
</dbReference>
<proteinExistence type="predicted"/>
<evidence type="ECO:0000313" key="3">
    <source>
        <dbReference type="EMBL" id="GAT67462.1"/>
    </source>
</evidence>
<dbReference type="GO" id="GO:0071555">
    <property type="term" value="P:cell wall organization"/>
    <property type="evidence" value="ECO:0007669"/>
    <property type="project" value="TreeGrafter"/>
</dbReference>
<protein>
    <submittedName>
        <fullName evidence="3">Peptidoglycan glycosyltransferase</fullName>
    </submittedName>
</protein>
<accession>A0A171CZJ4</accession>
<dbReference type="OrthoDB" id="9766847at2"/>
<name>A0A171CZJ4_9ACTN</name>
<dbReference type="PANTHER" id="PTHR30627">
    <property type="entry name" value="PEPTIDOGLYCAN D,D-TRANSPEPTIDASE"/>
    <property type="match status" value="1"/>
</dbReference>
<feature type="domain" description="Penicillin-binding protein transpeptidase" evidence="1">
    <location>
        <begin position="165"/>
        <end position="480"/>
    </location>
</feature>
<dbReference type="InterPro" id="IPR050515">
    <property type="entry name" value="Beta-lactam/transpept"/>
</dbReference>
<dbReference type="Pfam" id="PF00905">
    <property type="entry name" value="Transpeptidase"/>
    <property type="match status" value="1"/>
</dbReference>
<gene>
    <name evidence="3" type="ORF">PS9374_03117</name>
</gene>
<dbReference type="InterPro" id="IPR001460">
    <property type="entry name" value="PCN-bd_Tpept"/>
</dbReference>
<dbReference type="GO" id="GO:0008658">
    <property type="term" value="F:penicillin binding"/>
    <property type="evidence" value="ECO:0007669"/>
    <property type="project" value="InterPro"/>
</dbReference>
<dbReference type="PANTHER" id="PTHR30627:SF24">
    <property type="entry name" value="PENICILLIN-BINDING PROTEIN 4B"/>
    <property type="match status" value="1"/>
</dbReference>
<dbReference type="RefSeq" id="WP_084008379.1">
    <property type="nucleotide sequence ID" value="NZ_BDCX01000007.1"/>
</dbReference>
<dbReference type="GO" id="GO:0071972">
    <property type="term" value="F:peptidoglycan L,D-transpeptidase activity"/>
    <property type="evidence" value="ECO:0007669"/>
    <property type="project" value="TreeGrafter"/>
</dbReference>
<evidence type="ECO:0000313" key="4">
    <source>
        <dbReference type="Proteomes" id="UP000077701"/>
    </source>
</evidence>
<comment type="caution">
    <text evidence="3">The sequence shown here is derived from an EMBL/GenBank/DDBJ whole genome shotgun (WGS) entry which is preliminary data.</text>
</comment>
<evidence type="ECO:0000259" key="2">
    <source>
        <dbReference type="Pfam" id="PF21922"/>
    </source>
</evidence>
<keyword evidence="3" id="KW-0808">Transferase</keyword>
<dbReference type="AlphaFoldDB" id="A0A171CZJ4"/>
<dbReference type="InterPro" id="IPR012338">
    <property type="entry name" value="Beta-lactam/transpept-like"/>
</dbReference>
<dbReference type="Pfam" id="PF21922">
    <property type="entry name" value="PBP_dimer_2"/>
    <property type="match status" value="1"/>
</dbReference>
<organism evidence="3 4">
    <name type="scientific">Planomonospora sphaerica</name>
    <dbReference type="NCBI Taxonomy" id="161355"/>
    <lineage>
        <taxon>Bacteria</taxon>
        <taxon>Bacillati</taxon>
        <taxon>Actinomycetota</taxon>
        <taxon>Actinomycetes</taxon>
        <taxon>Streptosporangiales</taxon>
        <taxon>Streptosporangiaceae</taxon>
        <taxon>Planomonospora</taxon>
    </lineage>
</organism>
<dbReference type="STRING" id="161355.PS9374_03117"/>
<sequence length="485" mass="50845">MAAPRARRIDIPLRHVAVACGAMLFAVLGKATWIQVFDAAGLREDPHNQRALTARFDRPRGEIRLRDGTVVAASRRDPRDGDRHRYRRFYPEGPVHAPVTGHLSFYAATGIEQAEDAVLAGTDPRVRVRAIVDGTAAAGAAVVLTIDGRAQRAAYAGLRATGRPGAAVAIDPATGEILAMASYPSYDPNLYTTPDVAELDRTDRRLQADPGRPLLNRAIRQTYPPGSVFKIVTTAAALASGDYRPGTRVAAPAAFRLPGASVRLRNFRGTACGDGLPSLAYAFKISCNTPFAMIGIGLGQDALRERAEAFGFNDGGLAVPMPVARSVYPAGMDRAQTAMSALGQFDDRATPLVLAMLSAAVAGDGSLMRPHLVREVRLGDGTVIGEAEPSRYRRALSSRDARRLTAMMTGVTRRGGTGRAAALPGVGVAAKTGTAENGGRDHAVFTGFAPADSPRVAVGVVVEGGGSGGRVAAPVARAIMRAVLG</sequence>